<proteinExistence type="predicted"/>
<keyword evidence="1" id="KW-0812">Transmembrane</keyword>
<dbReference type="EMBL" id="FOYM01000045">
    <property type="protein sequence ID" value="SFR17250.1"/>
    <property type="molecule type" value="Genomic_DNA"/>
</dbReference>
<keyword evidence="1" id="KW-0472">Membrane</keyword>
<evidence type="ECO:0000313" key="3">
    <source>
        <dbReference type="Proteomes" id="UP000199584"/>
    </source>
</evidence>
<dbReference type="RefSeq" id="WP_165608420.1">
    <property type="nucleotide sequence ID" value="NZ_FOYM01000045.1"/>
</dbReference>
<dbReference type="AlphaFoldDB" id="A0A1I6EHL4"/>
<name>A0A1I6EHL4_9FIRM</name>
<keyword evidence="3" id="KW-1185">Reference proteome</keyword>
<accession>A0A1I6EHL4</accession>
<gene>
    <name evidence="2" type="ORF">SAMN05660706_14511</name>
</gene>
<evidence type="ECO:0000256" key="1">
    <source>
        <dbReference type="SAM" id="Phobius"/>
    </source>
</evidence>
<reference evidence="3" key="1">
    <citation type="submission" date="2016-10" db="EMBL/GenBank/DDBJ databases">
        <authorList>
            <person name="Varghese N."/>
            <person name="Submissions S."/>
        </authorList>
    </citation>
    <scope>NUCLEOTIDE SEQUENCE [LARGE SCALE GENOMIC DNA]</scope>
    <source>
        <strain evidence="3">DSM 3669</strain>
    </source>
</reference>
<evidence type="ECO:0000313" key="2">
    <source>
        <dbReference type="EMBL" id="SFR17250.1"/>
    </source>
</evidence>
<protein>
    <submittedName>
        <fullName evidence="2">Uncharacterized protein</fullName>
    </submittedName>
</protein>
<feature type="transmembrane region" description="Helical" evidence="1">
    <location>
        <begin position="6"/>
        <end position="28"/>
    </location>
</feature>
<organism evidence="2 3">
    <name type="scientific">Desulfoscipio geothermicus DSM 3669</name>
    <dbReference type="NCBI Taxonomy" id="1121426"/>
    <lineage>
        <taxon>Bacteria</taxon>
        <taxon>Bacillati</taxon>
        <taxon>Bacillota</taxon>
        <taxon>Clostridia</taxon>
        <taxon>Eubacteriales</taxon>
        <taxon>Desulfallaceae</taxon>
        <taxon>Desulfoscipio</taxon>
    </lineage>
</organism>
<sequence length="57" mass="6512">MSMGAVLVFNYLMLSLPAIGLIVFLILFARFTKTKAQHDKEIIAKLDQLIKIYEGKR</sequence>
<dbReference type="STRING" id="39060.SAMN05660706_14511"/>
<dbReference type="Proteomes" id="UP000199584">
    <property type="component" value="Unassembled WGS sequence"/>
</dbReference>
<keyword evidence="1" id="KW-1133">Transmembrane helix</keyword>